<protein>
    <submittedName>
        <fullName evidence="1">Uncharacterized protein</fullName>
    </submittedName>
</protein>
<evidence type="ECO:0000313" key="1">
    <source>
        <dbReference type="EMBL" id="MBU2950425.1"/>
    </source>
</evidence>
<accession>A0ACC5U896</accession>
<name>A0ACC5U896_9FLAO</name>
<dbReference type="EMBL" id="JAHKPD010000012">
    <property type="protein sequence ID" value="MBU2950425.1"/>
    <property type="molecule type" value="Genomic_DNA"/>
</dbReference>
<sequence length="79" mass="8776">MILSKIKEIENSISRDGGANSEELNAASSVKNLLLQIDYKSEHISDFSLSKIVNLLNFIKEDNLSVAEEAVVKQILEDL</sequence>
<gene>
    <name evidence="1" type="ORF">KO493_06935</name>
</gene>
<comment type="caution">
    <text evidence="1">The sequence shown here is derived from an EMBL/GenBank/DDBJ whole genome shotgun (WGS) entry which is preliminary data.</text>
</comment>
<proteinExistence type="predicted"/>
<reference evidence="1" key="1">
    <citation type="submission" date="2021-05" db="EMBL/GenBank/DDBJ databases">
        <title>Draft genomes of bacteria isolated from model marine particles.</title>
        <authorList>
            <person name="Datta M.S."/>
            <person name="Schwartzman J.A."/>
            <person name="Enke T.N."/>
            <person name="Saavedra J."/>
            <person name="Cermak N."/>
            <person name="Cordero O.X."/>
        </authorList>
    </citation>
    <scope>NUCLEOTIDE SEQUENCE</scope>
    <source>
        <strain evidence="1">I2M19</strain>
    </source>
</reference>
<organism evidence="1 2">
    <name type="scientific">Pseudotamlana agarivorans</name>
    <dbReference type="NCBI Taxonomy" id="481183"/>
    <lineage>
        <taxon>Bacteria</taxon>
        <taxon>Pseudomonadati</taxon>
        <taxon>Bacteroidota</taxon>
        <taxon>Flavobacteriia</taxon>
        <taxon>Flavobacteriales</taxon>
        <taxon>Flavobacteriaceae</taxon>
        <taxon>Pseudotamlana</taxon>
    </lineage>
</organism>
<dbReference type="Proteomes" id="UP001647509">
    <property type="component" value="Unassembled WGS sequence"/>
</dbReference>
<evidence type="ECO:0000313" key="2">
    <source>
        <dbReference type="Proteomes" id="UP001647509"/>
    </source>
</evidence>
<keyword evidence="2" id="KW-1185">Reference proteome</keyword>